<proteinExistence type="predicted"/>
<dbReference type="RefSeq" id="WP_077198278.1">
    <property type="nucleotide sequence ID" value="NZ_LBFC01000018.1"/>
</dbReference>
<dbReference type="Proteomes" id="UP000242616">
    <property type="component" value="Unassembled WGS sequence"/>
</dbReference>
<organism evidence="1 2">
    <name type="scientific">Thermosipho affectus</name>
    <dbReference type="NCBI Taxonomy" id="660294"/>
    <lineage>
        <taxon>Bacteria</taxon>
        <taxon>Thermotogati</taxon>
        <taxon>Thermotogota</taxon>
        <taxon>Thermotogae</taxon>
        <taxon>Thermotogales</taxon>
        <taxon>Fervidobacteriaceae</taxon>
        <taxon>Thermosipho</taxon>
    </lineage>
</organism>
<gene>
    <name evidence="1" type="ORF">XJ44_04960</name>
</gene>
<protein>
    <submittedName>
        <fullName evidence="1">Uncharacterized protein</fullName>
    </submittedName>
</protein>
<name>A0ABX3IH37_9BACT</name>
<reference evidence="1 2" key="1">
    <citation type="submission" date="2015-06" db="EMBL/GenBank/DDBJ databases">
        <title>Genome sequencing of Thermotogales isolates from hydrothermal vents.</title>
        <authorList>
            <person name="Haverkamp T.H."/>
            <person name="Kublanov I.V."/>
            <person name="Nesbo C.L."/>
        </authorList>
    </citation>
    <scope>NUCLEOTIDE SEQUENCE [LARGE SCALE GENOMIC DNA]</scope>
    <source>
        <strain evidence="2">ik275mar</strain>
    </source>
</reference>
<sequence>MEKIIIVISILLVSVILLFPKEKNLDFDGVTLRVLPFNAIIVEKDLSVAKRIKQLYEKEKLFVFEGSVVSFQKKENEAFSQATNKARQELSAFLGAKVSSDVNLREKVSGIRGTFGYYQDASVVVDNFVSSSKVIARWKIPQGKGMFEYHVLVLYDPEAFDTFIKQREHEINLYYVKLNIEKRKVTKFLKIENFEKFRQEFEKIKKIGSAIVIEILNGKIISREKDPILFLIKDIGLEDGKYRIIYLKKERELTLFIFKEAKM</sequence>
<dbReference type="EMBL" id="LBFC01000018">
    <property type="protein sequence ID" value="ONN27138.1"/>
    <property type="molecule type" value="Genomic_DNA"/>
</dbReference>
<keyword evidence="2" id="KW-1185">Reference proteome</keyword>
<evidence type="ECO:0000313" key="2">
    <source>
        <dbReference type="Proteomes" id="UP000242616"/>
    </source>
</evidence>
<evidence type="ECO:0000313" key="1">
    <source>
        <dbReference type="EMBL" id="ONN27138.1"/>
    </source>
</evidence>
<comment type="caution">
    <text evidence="1">The sequence shown here is derived from an EMBL/GenBank/DDBJ whole genome shotgun (WGS) entry which is preliminary data.</text>
</comment>
<accession>A0ABX3IH37</accession>